<protein>
    <submittedName>
        <fullName evidence="5">Uncharacterized protein</fullName>
    </submittedName>
</protein>
<keyword evidence="3" id="KW-0067">ATP-binding</keyword>
<keyword evidence="6" id="KW-1185">Reference proteome</keyword>
<evidence type="ECO:0000256" key="3">
    <source>
        <dbReference type="ARBA" id="ARBA00022840"/>
    </source>
</evidence>
<accession>A0A8B6EWR5</accession>
<keyword evidence="4" id="KW-0732">Signal</keyword>
<evidence type="ECO:0000256" key="1">
    <source>
        <dbReference type="ARBA" id="ARBA00007381"/>
    </source>
</evidence>
<dbReference type="OrthoDB" id="67516at2759"/>
<dbReference type="GO" id="GO:0005524">
    <property type="term" value="F:ATP binding"/>
    <property type="evidence" value="ECO:0007669"/>
    <property type="project" value="UniProtKB-KW"/>
</dbReference>
<dbReference type="CDD" id="cd10229">
    <property type="entry name" value="ASKHA_NBD_HSP70_HSPA12"/>
    <property type="match status" value="1"/>
</dbReference>
<dbReference type="InterPro" id="IPR043129">
    <property type="entry name" value="ATPase_NBD"/>
</dbReference>
<organism evidence="5 6">
    <name type="scientific">Mytilus galloprovincialis</name>
    <name type="common">Mediterranean mussel</name>
    <dbReference type="NCBI Taxonomy" id="29158"/>
    <lineage>
        <taxon>Eukaryota</taxon>
        <taxon>Metazoa</taxon>
        <taxon>Spiralia</taxon>
        <taxon>Lophotrochozoa</taxon>
        <taxon>Mollusca</taxon>
        <taxon>Bivalvia</taxon>
        <taxon>Autobranchia</taxon>
        <taxon>Pteriomorphia</taxon>
        <taxon>Mytilida</taxon>
        <taxon>Mytiloidea</taxon>
        <taxon>Mytilidae</taxon>
        <taxon>Mytilinae</taxon>
        <taxon>Mytilus</taxon>
    </lineage>
</organism>
<comment type="caution">
    <text evidence="5">The sequence shown here is derived from an EMBL/GenBank/DDBJ whole genome shotgun (WGS) entry which is preliminary data.</text>
</comment>
<dbReference type="Gene3D" id="3.30.420.40">
    <property type="match status" value="2"/>
</dbReference>
<dbReference type="EMBL" id="UYJE01005874">
    <property type="protein sequence ID" value="VDI41244.1"/>
    <property type="molecule type" value="Genomic_DNA"/>
</dbReference>
<dbReference type="Pfam" id="PF00012">
    <property type="entry name" value="HSP70"/>
    <property type="match status" value="1"/>
</dbReference>
<comment type="similarity">
    <text evidence="1">Belongs to the heat shock protein 70 family.</text>
</comment>
<keyword evidence="2" id="KW-0547">Nucleotide-binding</keyword>
<evidence type="ECO:0000313" key="5">
    <source>
        <dbReference type="EMBL" id="VDI41244.1"/>
    </source>
</evidence>
<evidence type="ECO:0000256" key="4">
    <source>
        <dbReference type="SAM" id="SignalP"/>
    </source>
</evidence>
<dbReference type="GO" id="GO:0140662">
    <property type="term" value="F:ATP-dependent protein folding chaperone"/>
    <property type="evidence" value="ECO:0007669"/>
    <property type="project" value="InterPro"/>
</dbReference>
<dbReference type="SUPFAM" id="SSF53067">
    <property type="entry name" value="Actin-like ATPase domain"/>
    <property type="match status" value="2"/>
</dbReference>
<feature type="signal peptide" evidence="4">
    <location>
        <begin position="1"/>
        <end position="17"/>
    </location>
</feature>
<reference evidence="5" key="1">
    <citation type="submission" date="2018-11" db="EMBL/GenBank/DDBJ databases">
        <authorList>
            <person name="Alioto T."/>
            <person name="Alioto T."/>
        </authorList>
    </citation>
    <scope>NUCLEOTIDE SEQUENCE</scope>
</reference>
<dbReference type="InterPro" id="IPR013126">
    <property type="entry name" value="Hsp_70_fam"/>
</dbReference>
<name>A0A8B6EWR5_MYTGA</name>
<dbReference type="PANTHER" id="PTHR14187">
    <property type="entry name" value="ALPHA KINASE/ELONGATION FACTOR 2 KINASE"/>
    <property type="match status" value="1"/>
</dbReference>
<proteinExistence type="inferred from homology"/>
<dbReference type="Proteomes" id="UP000596742">
    <property type="component" value="Unassembled WGS sequence"/>
</dbReference>
<sequence length="559" mass="62484">MLLFCSVLVAAIDFGSSDSGCAFSLRSDYESDPINTIHTESLGGNSSKTQKSPTVVLMNPDGEFAAFGKKAEQQYEELALDDEDKKWFYFTRFKMQLFTKKGLNKDMMLEDINGRKMKALDVFACCIEYIKNKVFKRAEEGVSNLQEDEVHWMITVPAIWNESARQFIIAAATKAGINPVLLSLVLEPEAAAVFCKYVAIRSSKDGKEAKLEVFESGSQFVIVDLGGGTVDITCNEVTETGQLQEIYHASGGPWGGNMINLRIWKLIRSVIGNATFDACMEESTYLKLCMLKEIEEGKMKMKSNEKATFKLPFEFSNKKIEYKGAEIIKDKIHIDPDVISKVFEYAIEQVCSHLSKVLARDETRNVKYLLLVGGYASCEILKETIKKKFNTYDIIHPCNNPEMIVLNGAVIMGHESRPIIGRLARYHYGLAVPSGLRIIPKKETTMHTEFDHEPTFLPLICKGTPIRIGKKVAQYSFIVTSEELTDIEIGILTCEDDKAPSSIAENSCNKIGQIVAKFPALIKNSKMTIIISCDETEFKVTAVIDELGHSFSARCSFLL</sequence>
<evidence type="ECO:0000313" key="6">
    <source>
        <dbReference type="Proteomes" id="UP000596742"/>
    </source>
</evidence>
<dbReference type="AlphaFoldDB" id="A0A8B6EWR5"/>
<feature type="chain" id="PRO_5032386656" evidence="4">
    <location>
        <begin position="18"/>
        <end position="559"/>
    </location>
</feature>
<dbReference type="PANTHER" id="PTHR14187:SF5">
    <property type="entry name" value="HEAT SHOCK 70 KDA PROTEIN 12A"/>
    <property type="match status" value="1"/>
</dbReference>
<evidence type="ECO:0000256" key="2">
    <source>
        <dbReference type="ARBA" id="ARBA00022741"/>
    </source>
</evidence>
<gene>
    <name evidence="5" type="ORF">MGAL_10B011942</name>
</gene>